<reference evidence="5" key="2">
    <citation type="submission" date="2013-09" db="EMBL/GenBank/DDBJ databases">
        <title>Draft genome sequence of Anaerotruncus colihominis(DSM 17241).</title>
        <authorList>
            <person name="Sudarsanam P."/>
            <person name="Ley R."/>
            <person name="Guruge J."/>
            <person name="Turnbaugh P.J."/>
            <person name="Mahowald M."/>
            <person name="Liep D."/>
            <person name="Gordon J."/>
        </authorList>
    </citation>
    <scope>NUCLEOTIDE SEQUENCE</scope>
    <source>
        <strain evidence="5">DSM 17241</strain>
    </source>
</reference>
<keyword evidence="3" id="KW-0786">Thiamine pyrophosphate</keyword>
<evidence type="ECO:0000313" key="6">
    <source>
        <dbReference type="Proteomes" id="UP000003803"/>
    </source>
</evidence>
<dbReference type="Pfam" id="PF02780">
    <property type="entry name" value="Transketolase_C"/>
    <property type="match status" value="1"/>
</dbReference>
<dbReference type="Gene3D" id="3.40.50.970">
    <property type="match status" value="1"/>
</dbReference>
<dbReference type="AlphaFoldDB" id="B0PER9"/>
<dbReference type="PANTHER" id="PTHR43825">
    <property type="entry name" value="PYRUVATE DEHYDROGENASE E1 COMPONENT"/>
    <property type="match status" value="1"/>
</dbReference>
<dbReference type="SUPFAM" id="SSF52922">
    <property type="entry name" value="TK C-terminal domain-like"/>
    <property type="match status" value="1"/>
</dbReference>
<dbReference type="SUPFAM" id="SSF52518">
    <property type="entry name" value="Thiamin diphosphate-binding fold (THDP-binding)"/>
    <property type="match status" value="1"/>
</dbReference>
<dbReference type="FunFam" id="3.40.50.970:FF:000129">
    <property type="entry name" value="Transketolase"/>
    <property type="match status" value="1"/>
</dbReference>
<sequence length="314" mass="32971">MMAMGKKIATRESYGNTLVELAKEHDDLVVLDADLAGATKTSIFQKAYPDRFIDCGIAEGNMMGVAAGLATTGLVPFASSFAMFAAGRAFEQVRNSIGYPHLNVKIGATHAGISVGEDGATHQCNEDIALMRTIPGMVVVNPSDDVEARAAVRAAYKHQGPVYLRFGRLAVPVVNDFDGYAFELGKGVTLREGKDVTIVATGLCVCPALEAAVLLSEAGVCAEVINIHTIKPLDTQLIAASAKKTGRVVTVEEHSVIGGLGSAVCGALAEKYPVPVKKLGIQDTYGESGPAEKLLEKYGLDVPSIYSAVRAFVG</sequence>
<dbReference type="InterPro" id="IPR009014">
    <property type="entry name" value="Transketo_C/PFOR_II"/>
</dbReference>
<evidence type="ECO:0000313" key="5">
    <source>
        <dbReference type="EMBL" id="EDS09852.1"/>
    </source>
</evidence>
<comment type="cofactor">
    <cofactor evidence="1">
        <name>thiamine diphosphate</name>
        <dbReference type="ChEBI" id="CHEBI:58937"/>
    </cofactor>
</comment>
<dbReference type="CDD" id="cd07033">
    <property type="entry name" value="TPP_PYR_DXS_TK_like"/>
    <property type="match status" value="1"/>
</dbReference>
<comment type="similarity">
    <text evidence="2">Belongs to the transketolase family.</text>
</comment>
<evidence type="ECO:0000256" key="2">
    <source>
        <dbReference type="ARBA" id="ARBA00007131"/>
    </source>
</evidence>
<organism evidence="5 6">
    <name type="scientific">Anaerotruncus colihominis DSM 17241</name>
    <dbReference type="NCBI Taxonomy" id="445972"/>
    <lineage>
        <taxon>Bacteria</taxon>
        <taxon>Bacillati</taxon>
        <taxon>Bacillota</taxon>
        <taxon>Clostridia</taxon>
        <taxon>Eubacteriales</taxon>
        <taxon>Oscillospiraceae</taxon>
        <taxon>Anaerotruncus</taxon>
    </lineage>
</organism>
<name>B0PER9_9FIRM</name>
<keyword evidence="6" id="KW-1185">Reference proteome</keyword>
<dbReference type="HOGENOM" id="CLU_009227_1_1_9"/>
<comment type="caution">
    <text evidence="5">The sequence shown here is derived from an EMBL/GenBank/DDBJ whole genome shotgun (WGS) entry which is preliminary data.</text>
</comment>
<feature type="domain" description="Transketolase-like pyrimidine-binding" evidence="4">
    <location>
        <begin position="8"/>
        <end position="173"/>
    </location>
</feature>
<dbReference type="PANTHER" id="PTHR43825:SF1">
    <property type="entry name" value="TRANSKETOLASE-LIKE PYRIMIDINE-BINDING DOMAIN-CONTAINING PROTEIN"/>
    <property type="match status" value="1"/>
</dbReference>
<evidence type="ECO:0000256" key="3">
    <source>
        <dbReference type="ARBA" id="ARBA00023052"/>
    </source>
</evidence>
<dbReference type="InterPro" id="IPR005475">
    <property type="entry name" value="Transketolase-like_Pyr-bd"/>
</dbReference>
<dbReference type="SMART" id="SM00861">
    <property type="entry name" value="Transket_pyr"/>
    <property type="match status" value="1"/>
</dbReference>
<reference evidence="5" key="1">
    <citation type="submission" date="2007-11" db="EMBL/GenBank/DDBJ databases">
        <authorList>
            <person name="Fulton L."/>
            <person name="Clifton S."/>
            <person name="Fulton B."/>
            <person name="Xu J."/>
            <person name="Minx P."/>
            <person name="Pepin K.H."/>
            <person name="Johnson M."/>
            <person name="Thiruvilangam P."/>
            <person name="Bhonagiri V."/>
            <person name="Nash W.E."/>
            <person name="Mardis E.R."/>
            <person name="Wilson R.K."/>
        </authorList>
    </citation>
    <scope>NUCLEOTIDE SEQUENCE [LARGE SCALE GENOMIC DNA]</scope>
    <source>
        <strain evidence="5">DSM 17241</strain>
    </source>
</reference>
<accession>B0PER9</accession>
<gene>
    <name evidence="5" type="ORF">ANACOL_03297</name>
</gene>
<dbReference type="InterPro" id="IPR033248">
    <property type="entry name" value="Transketolase_C"/>
</dbReference>
<dbReference type="Proteomes" id="UP000003803">
    <property type="component" value="Unassembled WGS sequence"/>
</dbReference>
<protein>
    <submittedName>
        <fullName evidence="5">Transketolase, pyridine binding domain protein</fullName>
    </submittedName>
</protein>
<dbReference type="InterPro" id="IPR051157">
    <property type="entry name" value="PDH/Transketolase"/>
</dbReference>
<dbReference type="EMBL" id="ABGD02000025">
    <property type="protein sequence ID" value="EDS09852.1"/>
    <property type="molecule type" value="Genomic_DNA"/>
</dbReference>
<evidence type="ECO:0000256" key="1">
    <source>
        <dbReference type="ARBA" id="ARBA00001964"/>
    </source>
</evidence>
<proteinExistence type="inferred from homology"/>
<evidence type="ECO:0000259" key="4">
    <source>
        <dbReference type="SMART" id="SM00861"/>
    </source>
</evidence>
<dbReference type="Gene3D" id="3.40.50.920">
    <property type="match status" value="1"/>
</dbReference>
<dbReference type="eggNOG" id="COG3958">
    <property type="taxonomic scope" value="Bacteria"/>
</dbReference>
<dbReference type="STRING" id="169435.ERS852551_00303"/>
<dbReference type="Pfam" id="PF02779">
    <property type="entry name" value="Transket_pyr"/>
    <property type="match status" value="1"/>
</dbReference>
<dbReference type="InterPro" id="IPR029061">
    <property type="entry name" value="THDP-binding"/>
</dbReference>